<evidence type="ECO:0000313" key="3">
    <source>
        <dbReference type="Proteomes" id="UP000247702"/>
    </source>
</evidence>
<proteinExistence type="predicted"/>
<accession>A0A2Z6S1H3</accession>
<dbReference type="GO" id="GO:0006351">
    <property type="term" value="P:DNA-templated transcription"/>
    <property type="evidence" value="ECO:0007669"/>
    <property type="project" value="InterPro"/>
</dbReference>
<feature type="domain" description="DNA-directed RNA polymerase II subunit RPB9-like zinc ribbon" evidence="1">
    <location>
        <begin position="7"/>
        <end position="57"/>
    </location>
</feature>
<sequence length="164" mass="19575">MKRSDLKFCPTCRNLLDKIEDISASNFILNCRSCDYIEEAEKTDYKVETRDFTRQISHHHDSQFLPRLFQDPSLKRCISNCKTCNKKTRTIEWHSHRNDSMSVEYWCEECERQQQSPHKDIAMVCDIEKSENSYVQLNQKGYFLEKLYKFQKEPLISSVSYNPI</sequence>
<dbReference type="AlphaFoldDB" id="A0A2Z6S1H3"/>
<dbReference type="Pfam" id="PF02150">
    <property type="entry name" value="Zn_ribbon_RPB9"/>
    <property type="match status" value="1"/>
</dbReference>
<reference evidence="2 3" key="1">
    <citation type="submission" date="2017-11" db="EMBL/GenBank/DDBJ databases">
        <title>The genome of Rhizophagus clarus HR1 reveals common genetic basis of auxotrophy among arbuscular mycorrhizal fungi.</title>
        <authorList>
            <person name="Kobayashi Y."/>
        </authorList>
    </citation>
    <scope>NUCLEOTIDE SEQUENCE [LARGE SCALE GENOMIC DNA]</scope>
    <source>
        <strain evidence="2 3">HR1</strain>
    </source>
</reference>
<evidence type="ECO:0000313" key="2">
    <source>
        <dbReference type="EMBL" id="GBC02970.1"/>
    </source>
</evidence>
<dbReference type="SUPFAM" id="SSF57783">
    <property type="entry name" value="Zinc beta-ribbon"/>
    <property type="match status" value="1"/>
</dbReference>
<evidence type="ECO:0000259" key="1">
    <source>
        <dbReference type="SMART" id="SM00661"/>
    </source>
</evidence>
<comment type="caution">
    <text evidence="2">The sequence shown here is derived from an EMBL/GenBank/DDBJ whole genome shotgun (WGS) entry which is preliminary data.</text>
</comment>
<organism evidence="2 3">
    <name type="scientific">Rhizophagus clarus</name>
    <dbReference type="NCBI Taxonomy" id="94130"/>
    <lineage>
        <taxon>Eukaryota</taxon>
        <taxon>Fungi</taxon>
        <taxon>Fungi incertae sedis</taxon>
        <taxon>Mucoromycota</taxon>
        <taxon>Glomeromycotina</taxon>
        <taxon>Glomeromycetes</taxon>
        <taxon>Glomerales</taxon>
        <taxon>Glomeraceae</taxon>
        <taxon>Rhizophagus</taxon>
    </lineage>
</organism>
<dbReference type="SMART" id="SM00661">
    <property type="entry name" value="RPOL9"/>
    <property type="match status" value="1"/>
</dbReference>
<keyword evidence="3" id="KW-1185">Reference proteome</keyword>
<dbReference type="Proteomes" id="UP000247702">
    <property type="component" value="Unassembled WGS sequence"/>
</dbReference>
<dbReference type="Gene3D" id="2.20.25.10">
    <property type="match status" value="1"/>
</dbReference>
<dbReference type="InterPro" id="IPR001529">
    <property type="entry name" value="Zn_ribbon_RPB9"/>
</dbReference>
<gene>
    <name evidence="2" type="ORF">RclHR1_04910003</name>
</gene>
<dbReference type="EMBL" id="BEXD01003861">
    <property type="protein sequence ID" value="GBC02970.1"/>
    <property type="molecule type" value="Genomic_DNA"/>
</dbReference>
<name>A0A2Z6S1H3_9GLOM</name>
<protein>
    <recommendedName>
        <fullName evidence="1">DNA-directed RNA polymerase II subunit RPB9-like zinc ribbon domain-containing protein</fullName>
    </recommendedName>
</protein>